<protein>
    <submittedName>
        <fullName evidence="3">Insulin-like growth factor-binding protein complex acid labile subunit</fullName>
    </submittedName>
</protein>
<dbReference type="EMBL" id="WJQU01000002">
    <property type="protein sequence ID" value="KAJ6643891.1"/>
    <property type="molecule type" value="Genomic_DNA"/>
</dbReference>
<sequence>MSCSCFERKPGIYGCEVNNIFINETNQMVEFQCDHADGLSNDDVTFLTIQLSDMQFMTRSIFDSFVNLSELTLYRITLGQLVPTDFAGCKLKSLTINHNWLREITAGVFAACSDLEYISVGGGILHTIDENAFVGLVSLEKLSVFDVPILEWTHFFDPLPHLTKVDIFVSVFSRDEFPSTLLHSLTKLQSLNVSMYMAREFPFNFFNNATELTQLSMIVGSIRTIDPFIFQPLVSLECLEINSHLISSIHQNAFARLVNLKVLSLASNDLSSLNQSTFARLSNLVSLDLSQNPLITVSPAIFAPLVSLEYLILRNTFRVNLTAVHLNNLRTLDISWASFFRILTENTFINFPNLEVLHMAHNSLGNLSSNVFRSNTKLRYLDIAWNGLNNILETNFLESMVQLEYLDLSDNWINSADPTMIIETNNLSYLNLSRNSCISDEFHRNNMTLLVDNMEQCFEHFYQTTSTIPSTIPDENDGHVVAMLDVRLVGILIVWNFVNSVS</sequence>
<evidence type="ECO:0000313" key="3">
    <source>
        <dbReference type="EMBL" id="KAJ6643891.1"/>
    </source>
</evidence>
<dbReference type="Proteomes" id="UP001151699">
    <property type="component" value="Chromosome B"/>
</dbReference>
<evidence type="ECO:0000313" key="4">
    <source>
        <dbReference type="Proteomes" id="UP001151699"/>
    </source>
</evidence>
<accession>A0A9Q0N5F9</accession>
<dbReference type="InterPro" id="IPR003591">
    <property type="entry name" value="Leu-rich_rpt_typical-subtyp"/>
</dbReference>
<dbReference type="OrthoDB" id="7776422at2759"/>
<keyword evidence="4" id="KW-1185">Reference proteome</keyword>
<dbReference type="InterPro" id="IPR032675">
    <property type="entry name" value="LRR_dom_sf"/>
</dbReference>
<dbReference type="Gene3D" id="3.80.10.10">
    <property type="entry name" value="Ribonuclease Inhibitor"/>
    <property type="match status" value="2"/>
</dbReference>
<dbReference type="PROSITE" id="PS51450">
    <property type="entry name" value="LRR"/>
    <property type="match status" value="1"/>
</dbReference>
<dbReference type="InterPro" id="IPR001611">
    <property type="entry name" value="Leu-rich_rpt"/>
</dbReference>
<keyword evidence="2" id="KW-0677">Repeat</keyword>
<evidence type="ECO:0000256" key="2">
    <source>
        <dbReference type="ARBA" id="ARBA00022737"/>
    </source>
</evidence>
<dbReference type="AlphaFoldDB" id="A0A9Q0N5F9"/>
<dbReference type="InterPro" id="IPR050333">
    <property type="entry name" value="SLRP"/>
</dbReference>
<proteinExistence type="predicted"/>
<comment type="caution">
    <text evidence="3">The sequence shown here is derived from an EMBL/GenBank/DDBJ whole genome shotgun (WGS) entry which is preliminary data.</text>
</comment>
<reference evidence="3" key="1">
    <citation type="submission" date="2022-07" db="EMBL/GenBank/DDBJ databases">
        <authorList>
            <person name="Trinca V."/>
            <person name="Uliana J.V.C."/>
            <person name="Torres T.T."/>
            <person name="Ward R.J."/>
            <person name="Monesi N."/>
        </authorList>
    </citation>
    <scope>NUCLEOTIDE SEQUENCE</scope>
    <source>
        <strain evidence="3">HSMRA1968</strain>
        <tissue evidence="3">Whole embryos</tissue>
    </source>
</reference>
<evidence type="ECO:0000256" key="1">
    <source>
        <dbReference type="ARBA" id="ARBA00022614"/>
    </source>
</evidence>
<dbReference type="SMART" id="SM00369">
    <property type="entry name" value="LRR_TYP"/>
    <property type="match status" value="7"/>
</dbReference>
<dbReference type="Pfam" id="PF13855">
    <property type="entry name" value="LRR_8"/>
    <property type="match status" value="3"/>
</dbReference>
<keyword evidence="1" id="KW-0433">Leucine-rich repeat</keyword>
<dbReference type="PANTHER" id="PTHR45712">
    <property type="entry name" value="AGAP008170-PA"/>
    <property type="match status" value="1"/>
</dbReference>
<gene>
    <name evidence="3" type="primary">Igfals_4</name>
    <name evidence="3" type="ORF">Bhyg_08856</name>
</gene>
<organism evidence="3 4">
    <name type="scientific">Pseudolycoriella hygida</name>
    <dbReference type="NCBI Taxonomy" id="35572"/>
    <lineage>
        <taxon>Eukaryota</taxon>
        <taxon>Metazoa</taxon>
        <taxon>Ecdysozoa</taxon>
        <taxon>Arthropoda</taxon>
        <taxon>Hexapoda</taxon>
        <taxon>Insecta</taxon>
        <taxon>Pterygota</taxon>
        <taxon>Neoptera</taxon>
        <taxon>Endopterygota</taxon>
        <taxon>Diptera</taxon>
        <taxon>Nematocera</taxon>
        <taxon>Sciaroidea</taxon>
        <taxon>Sciaridae</taxon>
        <taxon>Pseudolycoriella</taxon>
    </lineage>
</organism>
<dbReference type="SUPFAM" id="SSF52058">
    <property type="entry name" value="L domain-like"/>
    <property type="match status" value="1"/>
</dbReference>
<dbReference type="PANTHER" id="PTHR45712:SF30">
    <property type="entry name" value="LRRNT DOMAIN-CONTAINING PROTEIN"/>
    <property type="match status" value="1"/>
</dbReference>
<name>A0A9Q0N5F9_9DIPT</name>